<evidence type="ECO:0000259" key="13">
    <source>
        <dbReference type="PROSITE" id="PS51910"/>
    </source>
</evidence>
<keyword evidence="8" id="KW-0119">Carbohydrate metabolism</keyword>
<dbReference type="PROSITE" id="PS51782">
    <property type="entry name" value="LYSM"/>
    <property type="match status" value="1"/>
</dbReference>
<organism evidence="14 15">
    <name type="scientific">Zasmidium cellare ATCC 36951</name>
    <dbReference type="NCBI Taxonomy" id="1080233"/>
    <lineage>
        <taxon>Eukaryota</taxon>
        <taxon>Fungi</taxon>
        <taxon>Dikarya</taxon>
        <taxon>Ascomycota</taxon>
        <taxon>Pezizomycotina</taxon>
        <taxon>Dothideomycetes</taxon>
        <taxon>Dothideomycetidae</taxon>
        <taxon>Mycosphaerellales</taxon>
        <taxon>Mycosphaerellaceae</taxon>
        <taxon>Zasmidium</taxon>
    </lineage>
</organism>
<feature type="domain" description="LysM" evidence="12">
    <location>
        <begin position="111"/>
        <end position="159"/>
    </location>
</feature>
<dbReference type="GO" id="GO:0008061">
    <property type="term" value="F:chitin binding"/>
    <property type="evidence" value="ECO:0007669"/>
    <property type="project" value="UniProtKB-KW"/>
</dbReference>
<evidence type="ECO:0000256" key="2">
    <source>
        <dbReference type="ARBA" id="ARBA00008682"/>
    </source>
</evidence>
<dbReference type="GeneID" id="54570428"/>
<keyword evidence="6" id="KW-0146">Chitin degradation</keyword>
<dbReference type="InterPro" id="IPR001579">
    <property type="entry name" value="Glyco_hydro_18_chit_AS"/>
</dbReference>
<dbReference type="AlphaFoldDB" id="A0A6A6CFJ8"/>
<dbReference type="Pfam" id="PF00704">
    <property type="entry name" value="Glyco_hydro_18"/>
    <property type="match status" value="1"/>
</dbReference>
<dbReference type="SUPFAM" id="SSF51445">
    <property type="entry name" value="(Trans)glycosidases"/>
    <property type="match status" value="1"/>
</dbReference>
<dbReference type="GO" id="GO:0000272">
    <property type="term" value="P:polysaccharide catabolic process"/>
    <property type="evidence" value="ECO:0007669"/>
    <property type="project" value="UniProtKB-KW"/>
</dbReference>
<gene>
    <name evidence="14" type="ORF">M409DRAFT_66900</name>
</gene>
<evidence type="ECO:0000256" key="11">
    <source>
        <dbReference type="RuleBase" id="RU000489"/>
    </source>
</evidence>
<name>A0A6A6CFJ8_ZASCE</name>
<dbReference type="Gene3D" id="3.10.350.10">
    <property type="entry name" value="LysM domain"/>
    <property type="match status" value="1"/>
</dbReference>
<dbReference type="PROSITE" id="PS01095">
    <property type="entry name" value="GH18_1"/>
    <property type="match status" value="1"/>
</dbReference>
<protein>
    <recommendedName>
        <fullName evidence="3">chitinase</fullName>
        <ecNumber evidence="3">3.2.1.14</ecNumber>
    </recommendedName>
</protein>
<evidence type="ECO:0000256" key="6">
    <source>
        <dbReference type="ARBA" id="ARBA00023024"/>
    </source>
</evidence>
<comment type="catalytic activity">
    <reaction evidence="1">
        <text>Random endo-hydrolysis of N-acetyl-beta-D-glucosaminide (1-&gt;4)-beta-linkages in chitin and chitodextrins.</text>
        <dbReference type="EC" id="3.2.1.14"/>
    </reaction>
</comment>
<dbReference type="Gene3D" id="3.10.50.10">
    <property type="match status" value="1"/>
</dbReference>
<keyword evidence="15" id="KW-1185">Reference proteome</keyword>
<keyword evidence="10" id="KW-0624">Polysaccharide degradation</keyword>
<evidence type="ECO:0000256" key="4">
    <source>
        <dbReference type="ARBA" id="ARBA00022669"/>
    </source>
</evidence>
<dbReference type="EC" id="3.2.1.14" evidence="3"/>
<evidence type="ECO:0000256" key="8">
    <source>
        <dbReference type="ARBA" id="ARBA00023277"/>
    </source>
</evidence>
<sequence length="582" mass="62874">MYIGSQIDKTSAGDVLDGFSDRIGQGNGQRLAVQTCSATNLSSSQYFGVAVADTDGLAAVQDALRSWNEAQCVDGDSKTAWSGPELSTYVCCSPGDPPDFSPQPNSDGTCSAYTIKSGDYCQAIADAHSMTVEDIQDCNRNTWGWQGCGNIFLGMKICLSTGRPPFPAVVPNAVCGPQVNNTEPTSDVSGWADLNQCPLKACCDIFGQCGITSDFCTPNPADTGNPGTAQPGSNGCISNCGTDIITSGRPSTFERIGYYEAFSVERPCDHLSVGSIPDRYTIDFKKETRFKKIVSFGGWEFSTAPSSFDILRSAVKPENRQNFANNVAKFVQDEGLDGVDIDWEYPGAPDSQGEPIPIDSPDSADNYLEFLKLLRAALPSKYSISIAIPASFYYLKAFPADQLGDLLDYFIYMTYDLHGQWDYGNTFTNPGCPNGNCLRSQINQTETESALSMLTKAGVDSSKIMLGQPLYGRSFKMTDPGCYTAACTFTGPSSGAQPGNCTGTPGYIANLEIRNIINGGEYDVQQYNSLEAGDILVYDGNWVSWMTDSTYDRRSDYARGLGLGGTSDWPRSRLRLLTTGRT</sequence>
<dbReference type="SUPFAM" id="SSF54556">
    <property type="entry name" value="Chitinase insertion domain"/>
    <property type="match status" value="1"/>
</dbReference>
<dbReference type="OrthoDB" id="73875at2759"/>
<evidence type="ECO:0000256" key="3">
    <source>
        <dbReference type="ARBA" id="ARBA00012729"/>
    </source>
</evidence>
<evidence type="ECO:0000256" key="9">
    <source>
        <dbReference type="ARBA" id="ARBA00023295"/>
    </source>
</evidence>
<comment type="similarity">
    <text evidence="2">Belongs to the glycosyl hydrolase 18 family. Chitinase class V subfamily.</text>
</comment>
<dbReference type="InterPro" id="IPR029070">
    <property type="entry name" value="Chitinase_insertion_sf"/>
</dbReference>
<dbReference type="InterPro" id="IPR018392">
    <property type="entry name" value="LysM"/>
</dbReference>
<proteinExistence type="inferred from homology"/>
<dbReference type="InterPro" id="IPR001223">
    <property type="entry name" value="Glyco_hydro18_cat"/>
</dbReference>
<keyword evidence="7" id="KW-0843">Virulence</keyword>
<dbReference type="InterPro" id="IPR036861">
    <property type="entry name" value="Endochitinase-like_sf"/>
</dbReference>
<evidence type="ECO:0000256" key="7">
    <source>
        <dbReference type="ARBA" id="ARBA00023026"/>
    </source>
</evidence>
<dbReference type="RefSeq" id="XP_033666873.1">
    <property type="nucleotide sequence ID" value="XM_033817156.1"/>
</dbReference>
<dbReference type="InterPro" id="IPR017853">
    <property type="entry name" value="GH"/>
</dbReference>
<evidence type="ECO:0000256" key="1">
    <source>
        <dbReference type="ARBA" id="ARBA00000822"/>
    </source>
</evidence>
<dbReference type="SUPFAM" id="SSF54106">
    <property type="entry name" value="LysM domain"/>
    <property type="match status" value="1"/>
</dbReference>
<dbReference type="SMART" id="SM00257">
    <property type="entry name" value="LysM"/>
    <property type="match status" value="1"/>
</dbReference>
<evidence type="ECO:0000259" key="12">
    <source>
        <dbReference type="PROSITE" id="PS51782"/>
    </source>
</evidence>
<keyword evidence="9 11" id="KW-0326">Glycosidase</keyword>
<dbReference type="GO" id="GO:0006032">
    <property type="term" value="P:chitin catabolic process"/>
    <property type="evidence" value="ECO:0007669"/>
    <property type="project" value="UniProtKB-KW"/>
</dbReference>
<dbReference type="Gene3D" id="3.20.20.80">
    <property type="entry name" value="Glycosidases"/>
    <property type="match status" value="1"/>
</dbReference>
<evidence type="ECO:0000313" key="15">
    <source>
        <dbReference type="Proteomes" id="UP000799537"/>
    </source>
</evidence>
<dbReference type="EMBL" id="ML993598">
    <property type="protein sequence ID" value="KAF2165984.1"/>
    <property type="molecule type" value="Genomic_DNA"/>
</dbReference>
<evidence type="ECO:0000313" key="14">
    <source>
        <dbReference type="EMBL" id="KAF2165984.1"/>
    </source>
</evidence>
<dbReference type="SUPFAM" id="SSF57016">
    <property type="entry name" value="Plant lectins/antimicrobial peptides"/>
    <property type="match status" value="1"/>
</dbReference>
<dbReference type="Pfam" id="PF01476">
    <property type="entry name" value="LysM"/>
    <property type="match status" value="1"/>
</dbReference>
<reference evidence="14" key="1">
    <citation type="journal article" date="2020" name="Stud. Mycol.">
        <title>101 Dothideomycetes genomes: a test case for predicting lifestyles and emergence of pathogens.</title>
        <authorList>
            <person name="Haridas S."/>
            <person name="Albert R."/>
            <person name="Binder M."/>
            <person name="Bloem J."/>
            <person name="Labutti K."/>
            <person name="Salamov A."/>
            <person name="Andreopoulos B."/>
            <person name="Baker S."/>
            <person name="Barry K."/>
            <person name="Bills G."/>
            <person name="Bluhm B."/>
            <person name="Cannon C."/>
            <person name="Castanera R."/>
            <person name="Culley D."/>
            <person name="Daum C."/>
            <person name="Ezra D."/>
            <person name="Gonzalez J."/>
            <person name="Henrissat B."/>
            <person name="Kuo A."/>
            <person name="Liang C."/>
            <person name="Lipzen A."/>
            <person name="Lutzoni F."/>
            <person name="Magnuson J."/>
            <person name="Mondo S."/>
            <person name="Nolan M."/>
            <person name="Ohm R."/>
            <person name="Pangilinan J."/>
            <person name="Park H.-J."/>
            <person name="Ramirez L."/>
            <person name="Alfaro M."/>
            <person name="Sun H."/>
            <person name="Tritt A."/>
            <person name="Yoshinaga Y."/>
            <person name="Zwiers L.-H."/>
            <person name="Turgeon B."/>
            <person name="Goodwin S."/>
            <person name="Spatafora J."/>
            <person name="Crous P."/>
            <person name="Grigoriev I."/>
        </authorList>
    </citation>
    <scope>NUCLEOTIDE SEQUENCE</scope>
    <source>
        <strain evidence="14">ATCC 36951</strain>
    </source>
</reference>
<keyword evidence="4" id="KW-0147">Chitin-binding</keyword>
<evidence type="ECO:0000256" key="10">
    <source>
        <dbReference type="ARBA" id="ARBA00023326"/>
    </source>
</evidence>
<dbReference type="InterPro" id="IPR036779">
    <property type="entry name" value="LysM_dom_sf"/>
</dbReference>
<dbReference type="InterPro" id="IPR011583">
    <property type="entry name" value="Chitinase_II/V-like_cat"/>
</dbReference>
<dbReference type="GO" id="GO:0008843">
    <property type="term" value="F:endochitinase activity"/>
    <property type="evidence" value="ECO:0007669"/>
    <property type="project" value="UniProtKB-EC"/>
</dbReference>
<dbReference type="InterPro" id="IPR053214">
    <property type="entry name" value="LysM12-like"/>
</dbReference>
<evidence type="ECO:0000256" key="5">
    <source>
        <dbReference type="ARBA" id="ARBA00022801"/>
    </source>
</evidence>
<dbReference type="PANTHER" id="PTHR47700:SF2">
    <property type="entry name" value="CHITINASE"/>
    <property type="match status" value="1"/>
</dbReference>
<dbReference type="PANTHER" id="PTHR47700">
    <property type="entry name" value="V CHITINASE, PUTATIVE (AFU_ORTHOLOGUE AFUA_6G13720)-RELATED"/>
    <property type="match status" value="1"/>
</dbReference>
<accession>A0A6A6CFJ8</accession>
<feature type="domain" description="GH18" evidence="13">
    <location>
        <begin position="210"/>
        <end position="582"/>
    </location>
</feature>
<keyword evidence="5 11" id="KW-0378">Hydrolase</keyword>
<dbReference type="PROSITE" id="PS51910">
    <property type="entry name" value="GH18_2"/>
    <property type="match status" value="1"/>
</dbReference>
<dbReference type="SMART" id="SM00636">
    <property type="entry name" value="Glyco_18"/>
    <property type="match status" value="1"/>
</dbReference>
<dbReference type="Proteomes" id="UP000799537">
    <property type="component" value="Unassembled WGS sequence"/>
</dbReference>
<dbReference type="CDD" id="cd00118">
    <property type="entry name" value="LysM"/>
    <property type="match status" value="1"/>
</dbReference>